<reference evidence="1" key="1">
    <citation type="submission" date="2021-08" db="EMBL/GenBank/DDBJ databases">
        <title>The first chromosome-level gecko genome reveals the dynamic sex chromosomes of Neotropical dwarf geckos (Sphaerodactylidae: Sphaerodactylus).</title>
        <authorList>
            <person name="Pinto B.J."/>
            <person name="Keating S.E."/>
            <person name="Gamble T."/>
        </authorList>
    </citation>
    <scope>NUCLEOTIDE SEQUENCE</scope>
    <source>
        <strain evidence="1">TG3544</strain>
    </source>
</reference>
<proteinExistence type="predicted"/>
<evidence type="ECO:0000313" key="1">
    <source>
        <dbReference type="EMBL" id="KAH7992329.1"/>
    </source>
</evidence>
<protein>
    <submittedName>
        <fullName evidence="1">Uncharacterized protein</fullName>
    </submittedName>
</protein>
<comment type="caution">
    <text evidence="1">The sequence shown here is derived from an EMBL/GenBank/DDBJ whole genome shotgun (WGS) entry which is preliminary data.</text>
</comment>
<name>A0ACB8EIF9_9SAUR</name>
<keyword evidence="2" id="KW-1185">Reference proteome</keyword>
<sequence length="72" mass="7802">MAGVSFGANRLELLASYQEVIAEDSPTDCSLSPEGQIPVKVQHAQQCLTSGAISHYCFLTNMASFQMRAFTC</sequence>
<dbReference type="EMBL" id="CM037616">
    <property type="protein sequence ID" value="KAH7992329.1"/>
    <property type="molecule type" value="Genomic_DNA"/>
</dbReference>
<gene>
    <name evidence="1" type="ORF">K3G42_021572</name>
</gene>
<evidence type="ECO:0000313" key="2">
    <source>
        <dbReference type="Proteomes" id="UP000827872"/>
    </source>
</evidence>
<dbReference type="Proteomes" id="UP000827872">
    <property type="component" value="Linkage Group LG03"/>
</dbReference>
<organism evidence="1 2">
    <name type="scientific">Sphaerodactylus townsendi</name>
    <dbReference type="NCBI Taxonomy" id="933632"/>
    <lineage>
        <taxon>Eukaryota</taxon>
        <taxon>Metazoa</taxon>
        <taxon>Chordata</taxon>
        <taxon>Craniata</taxon>
        <taxon>Vertebrata</taxon>
        <taxon>Euteleostomi</taxon>
        <taxon>Lepidosauria</taxon>
        <taxon>Squamata</taxon>
        <taxon>Bifurcata</taxon>
        <taxon>Gekkota</taxon>
        <taxon>Sphaerodactylidae</taxon>
        <taxon>Sphaerodactylus</taxon>
    </lineage>
</organism>
<accession>A0ACB8EIF9</accession>